<gene>
    <name evidence="1" type="ORF">CBM15_10980</name>
</gene>
<protein>
    <submittedName>
        <fullName evidence="1">Uncharacterized protein</fullName>
    </submittedName>
</protein>
<keyword evidence="2" id="KW-1185">Reference proteome</keyword>
<evidence type="ECO:0000313" key="1">
    <source>
        <dbReference type="EMBL" id="OUZ38634.1"/>
    </source>
</evidence>
<proteinExistence type="predicted"/>
<organism evidence="1 2">
    <name type="scientific">Solibacillus kalamii</name>
    <dbReference type="NCBI Taxonomy" id="1748298"/>
    <lineage>
        <taxon>Bacteria</taxon>
        <taxon>Bacillati</taxon>
        <taxon>Bacillota</taxon>
        <taxon>Bacilli</taxon>
        <taxon>Bacillales</taxon>
        <taxon>Caryophanaceae</taxon>
        <taxon>Solibacillus</taxon>
    </lineage>
</organism>
<comment type="caution">
    <text evidence="1">The sequence shown here is derived from an EMBL/GenBank/DDBJ whole genome shotgun (WGS) entry which is preliminary data.</text>
</comment>
<reference evidence="1 2" key="1">
    <citation type="journal article" date="2017" name="Int. J. Syst. Evol. Microbiol.">
        <title>Solibacillus kalamii sp. nov., isolated from a high-efficiency particulate arrestance filter system used in the International Space Station.</title>
        <authorList>
            <person name="Checinska Sielaff A."/>
            <person name="Kumar R.M."/>
            <person name="Pal D."/>
            <person name="Mayilraj S."/>
            <person name="Venkateswaran K."/>
        </authorList>
    </citation>
    <scope>NUCLEOTIDE SEQUENCE [LARGE SCALE GENOMIC DNA]</scope>
    <source>
        <strain evidence="1 2">ISSFR-015</strain>
    </source>
</reference>
<dbReference type="EMBL" id="NHNT01000007">
    <property type="protein sequence ID" value="OUZ38634.1"/>
    <property type="molecule type" value="Genomic_DNA"/>
</dbReference>
<name>A0ABX3ZG30_9BACL</name>
<evidence type="ECO:0000313" key="2">
    <source>
        <dbReference type="Proteomes" id="UP000196594"/>
    </source>
</evidence>
<dbReference type="PROSITE" id="PS51257">
    <property type="entry name" value="PROKAR_LIPOPROTEIN"/>
    <property type="match status" value="1"/>
</dbReference>
<dbReference type="RefSeq" id="WP_087617541.1">
    <property type="nucleotide sequence ID" value="NZ_JAFBEY010000005.1"/>
</dbReference>
<dbReference type="Proteomes" id="UP000196594">
    <property type="component" value="Unassembled WGS sequence"/>
</dbReference>
<accession>A0ABX3ZG30</accession>
<sequence>MKKLLYLGALSVILLTACEEAKTVTEPIEVESPQAELKNEAIELDIVDVNENKVEVGTKVFSKGIVSRIVTEESLEFEFVLTVEGEEPGMFGIDNYALADTKYGAEITVYGTYEGLGSMGVPIISTIIVE</sequence>